<evidence type="ECO:0008006" key="3">
    <source>
        <dbReference type="Google" id="ProtNLM"/>
    </source>
</evidence>
<proteinExistence type="predicted"/>
<evidence type="ECO:0000313" key="1">
    <source>
        <dbReference type="EMBL" id="SFZ75535.1"/>
    </source>
</evidence>
<protein>
    <recommendedName>
        <fullName evidence="3">7-cyano-7-deazaguanine synthase (Queuosine biosynthesis)</fullName>
    </recommendedName>
</protein>
<organism evidence="1 2">
    <name type="scientific">Chitinimonas taiwanensis DSM 18899</name>
    <dbReference type="NCBI Taxonomy" id="1121279"/>
    <lineage>
        <taxon>Bacteria</taxon>
        <taxon>Pseudomonadati</taxon>
        <taxon>Pseudomonadota</taxon>
        <taxon>Betaproteobacteria</taxon>
        <taxon>Neisseriales</taxon>
        <taxon>Chitinibacteraceae</taxon>
        <taxon>Chitinimonas</taxon>
    </lineage>
</organism>
<dbReference type="AlphaFoldDB" id="A0A1K2HFJ9"/>
<keyword evidence="2" id="KW-1185">Reference proteome</keyword>
<sequence length="398" mass="43536">MRIEAIHSEPLPDGQRLRAQLVWEQAANTPFELYLQLNGPWPVGLCAADALLLACAIPALAAGEQRIHSPAACSPLLLIILPGLLRLSQYWNPRYLGSQALPLLQIPQRSDANQRAAPRARFLSGGVDSLHLLLCNAQPGDYALLVNGFDIGGQPGAADPALFTELCRRSAPLLAKLGVQALHIHTNLRHLDARSGFWGDCFAGFALAAVAHSLAQGLGQVEIASSGEPIGPLVQSPDSLHPYLLYALGSERVGLHVPHLQLGRLDRLRSIVAEPLALAALRVCYFSSSAHYNCGRCEKCVRTALTLQLLGQDPAPLFAGLRLEPRSLRDIAIDHPAVAAMYAELLSNMQGVNWQPWRNEIEALLARWTKQQRWLQGQTLGGRWRALRQRWQSTGKRS</sequence>
<name>A0A1K2HFJ9_9NEIS</name>
<gene>
    <name evidence="1" type="ORF">SAMN02745887_01637</name>
</gene>
<dbReference type="STRING" id="1121279.SAMN02745887_01637"/>
<dbReference type="OrthoDB" id="5413327at2"/>
<dbReference type="RefSeq" id="WP_072428146.1">
    <property type="nucleotide sequence ID" value="NZ_FPKR01000005.1"/>
</dbReference>
<reference evidence="1 2" key="1">
    <citation type="submission" date="2016-11" db="EMBL/GenBank/DDBJ databases">
        <authorList>
            <person name="Jaros S."/>
            <person name="Januszkiewicz K."/>
            <person name="Wedrychowicz H."/>
        </authorList>
    </citation>
    <scope>NUCLEOTIDE SEQUENCE [LARGE SCALE GENOMIC DNA]</scope>
    <source>
        <strain evidence="1 2">DSM 18899</strain>
    </source>
</reference>
<accession>A0A1K2HFJ9</accession>
<evidence type="ECO:0000313" key="2">
    <source>
        <dbReference type="Proteomes" id="UP000186513"/>
    </source>
</evidence>
<dbReference type="EMBL" id="FPKR01000005">
    <property type="protein sequence ID" value="SFZ75535.1"/>
    <property type="molecule type" value="Genomic_DNA"/>
</dbReference>
<dbReference type="Proteomes" id="UP000186513">
    <property type="component" value="Unassembled WGS sequence"/>
</dbReference>